<keyword evidence="1" id="KW-1133">Transmembrane helix</keyword>
<protein>
    <submittedName>
        <fullName evidence="2">Uncharacterized protein</fullName>
    </submittedName>
</protein>
<dbReference type="EMBL" id="RSAS01000568">
    <property type="protein sequence ID" value="RRR69964.1"/>
    <property type="molecule type" value="Genomic_DNA"/>
</dbReference>
<dbReference type="AlphaFoldDB" id="A0A426TWM1"/>
<sequence>MPATILLIGYFPFIFTVIAIVIEGVIFFQMKWAGLKGAMRDAVIANLAALVVVALLSQLILGFGHVFASLLAALIVSIIVEGFVLFMLRQRSLKASYRVALIGNAAAFLFAYMYVASFAIL</sequence>
<evidence type="ECO:0000313" key="2">
    <source>
        <dbReference type="EMBL" id="RRR69964.1"/>
    </source>
</evidence>
<keyword evidence="1" id="KW-0812">Transmembrane</keyword>
<evidence type="ECO:0000256" key="1">
    <source>
        <dbReference type="SAM" id="Phobius"/>
    </source>
</evidence>
<dbReference type="Proteomes" id="UP000280307">
    <property type="component" value="Unassembled WGS sequence"/>
</dbReference>
<feature type="transmembrane region" description="Helical" evidence="1">
    <location>
        <begin position="67"/>
        <end position="88"/>
    </location>
</feature>
<feature type="transmembrane region" description="Helical" evidence="1">
    <location>
        <begin position="6"/>
        <end position="30"/>
    </location>
</feature>
<gene>
    <name evidence="2" type="ORF">EI684_14235</name>
</gene>
<keyword evidence="1" id="KW-0472">Membrane</keyword>
<comment type="caution">
    <text evidence="2">The sequence shown here is derived from an EMBL/GenBank/DDBJ whole genome shotgun (WGS) entry which is preliminary data.</text>
</comment>
<proteinExistence type="predicted"/>
<name>A0A426TWM1_9CHLR</name>
<organism evidence="2 3">
    <name type="scientific">Candidatus Viridilinea halotolerans</name>
    <dbReference type="NCBI Taxonomy" id="2491704"/>
    <lineage>
        <taxon>Bacteria</taxon>
        <taxon>Bacillati</taxon>
        <taxon>Chloroflexota</taxon>
        <taxon>Chloroflexia</taxon>
        <taxon>Chloroflexales</taxon>
        <taxon>Chloroflexineae</taxon>
        <taxon>Oscillochloridaceae</taxon>
        <taxon>Candidatus Viridilinea</taxon>
    </lineage>
</organism>
<feature type="transmembrane region" description="Helical" evidence="1">
    <location>
        <begin position="42"/>
        <end position="61"/>
    </location>
</feature>
<accession>A0A426TWM1</accession>
<evidence type="ECO:0000313" key="3">
    <source>
        <dbReference type="Proteomes" id="UP000280307"/>
    </source>
</evidence>
<feature type="transmembrane region" description="Helical" evidence="1">
    <location>
        <begin position="100"/>
        <end position="120"/>
    </location>
</feature>
<reference evidence="2 3" key="1">
    <citation type="submission" date="2018-12" db="EMBL/GenBank/DDBJ databases">
        <title>Genome Sequence of Candidatus Viridilinea halotolerans isolated from saline sulfide-rich spring.</title>
        <authorList>
            <person name="Grouzdev D.S."/>
            <person name="Burganskaya E.I."/>
            <person name="Krutkina M.S."/>
            <person name="Sukhacheva M.V."/>
            <person name="Gorlenko V.M."/>
        </authorList>
    </citation>
    <scope>NUCLEOTIDE SEQUENCE [LARGE SCALE GENOMIC DNA]</scope>
    <source>
        <strain evidence="2">Chok-6</strain>
    </source>
</reference>